<feature type="transmembrane region" description="Helical" evidence="4">
    <location>
        <begin position="92"/>
        <end position="119"/>
    </location>
</feature>
<feature type="transmembrane region" description="Helical" evidence="4">
    <location>
        <begin position="205"/>
        <end position="228"/>
    </location>
</feature>
<feature type="region of interest" description="Disordered" evidence="3">
    <location>
        <begin position="1"/>
        <end position="44"/>
    </location>
</feature>
<evidence type="ECO:0000256" key="3">
    <source>
        <dbReference type="SAM" id="MobiDB-lite"/>
    </source>
</evidence>
<dbReference type="SUPFAM" id="SSF103473">
    <property type="entry name" value="MFS general substrate transporter"/>
    <property type="match status" value="1"/>
</dbReference>
<feature type="transmembrane region" description="Helical" evidence="4">
    <location>
        <begin position="131"/>
        <end position="150"/>
    </location>
</feature>
<dbReference type="InterPro" id="IPR036259">
    <property type="entry name" value="MFS_trans_sf"/>
</dbReference>
<evidence type="ECO:0000313" key="6">
    <source>
        <dbReference type="EMBL" id="KAE8412244.1"/>
    </source>
</evidence>
<evidence type="ECO:0000256" key="4">
    <source>
        <dbReference type="SAM" id="Phobius"/>
    </source>
</evidence>
<evidence type="ECO:0000256" key="1">
    <source>
        <dbReference type="ARBA" id="ARBA00004141"/>
    </source>
</evidence>
<feature type="transmembrane region" description="Helical" evidence="4">
    <location>
        <begin position="52"/>
        <end position="72"/>
    </location>
</feature>
<sequence length="393" mass="42416">MGTDADIEEKIVVDPGAGNNLHNGSEQTSDLSDSSSGGETEEPTFDTGLNTWLQVLGSFFLFFNSWGVINTWGAFQTYYEQSFLSDMSSDSIAWIGSLQSFLLMLFGVVTGPLFDAGYFRGLITFGTKRGLANGLAASGSSIGGVIYPIMFNQLQQSVGFEWATRAVGFLCFGTCCISCCLMRMRFQPKEKRKLIQLSAYKEPQFVMFSLAMFMGFLGFYNFLFYVQSYAIETGIVDSNLGFYLLAMLNAGSTFGRVLPNFVADHTGPLNVLTPAATATAILAFAWIGVHNVPGIIVLAILYGLTSGGFVSLPPVVMASMTKDIRNLGTRLGMVFSTTSFGLLIGTPIGGAILDSTHKYLGVQLFTACCLITASSIFAALRLSRTGFHFAVKA</sequence>
<keyword evidence="4" id="KW-0812">Transmembrane</keyword>
<feature type="domain" description="Major facilitator superfamily (MFS) profile" evidence="5">
    <location>
        <begin position="204"/>
        <end position="393"/>
    </location>
</feature>
<feature type="transmembrane region" description="Helical" evidence="4">
    <location>
        <begin position="295"/>
        <end position="319"/>
    </location>
</feature>
<evidence type="ECO:0000259" key="5">
    <source>
        <dbReference type="PROSITE" id="PS50850"/>
    </source>
</evidence>
<reference evidence="6 7" key="1">
    <citation type="submission" date="2019-04" db="EMBL/GenBank/DDBJ databases">
        <authorList>
            <consortium name="DOE Joint Genome Institute"/>
            <person name="Mondo S."/>
            <person name="Kjaerbolling I."/>
            <person name="Vesth T."/>
            <person name="Frisvad J.C."/>
            <person name="Nybo J.L."/>
            <person name="Theobald S."/>
            <person name="Kildgaard S."/>
            <person name="Isbrandt T."/>
            <person name="Kuo A."/>
            <person name="Sato A."/>
            <person name="Lyhne E.K."/>
            <person name="Kogle M.E."/>
            <person name="Wiebenga A."/>
            <person name="Kun R.S."/>
            <person name="Lubbers R.J."/>
            <person name="Makela M.R."/>
            <person name="Barry K."/>
            <person name="Chovatia M."/>
            <person name="Clum A."/>
            <person name="Daum C."/>
            <person name="Haridas S."/>
            <person name="He G."/>
            <person name="LaButti K."/>
            <person name="Lipzen A."/>
            <person name="Riley R."/>
            <person name="Salamov A."/>
            <person name="Simmons B.A."/>
            <person name="Magnuson J.K."/>
            <person name="Henrissat B."/>
            <person name="Mortensen U.H."/>
            <person name="Larsen T.O."/>
            <person name="Devries R.P."/>
            <person name="Grigoriev I.V."/>
            <person name="Machida M."/>
            <person name="Baker S.E."/>
            <person name="Andersen M.R."/>
            <person name="Cantor M.N."/>
            <person name="Hua S.X."/>
        </authorList>
    </citation>
    <scope>NUCLEOTIDE SEQUENCE [LARGE SCALE GENOMIC DNA]</scope>
    <source>
        <strain evidence="6 7">CBS 117616</strain>
    </source>
</reference>
<dbReference type="EMBL" id="ML735841">
    <property type="protein sequence ID" value="KAE8412244.1"/>
    <property type="molecule type" value="Genomic_DNA"/>
</dbReference>
<feature type="transmembrane region" description="Helical" evidence="4">
    <location>
        <begin position="359"/>
        <end position="380"/>
    </location>
</feature>
<proteinExistence type="inferred from homology"/>
<comment type="similarity">
    <text evidence="2">Belongs to the major facilitator superfamily. Monocarboxylate porter (TC 2.A.1.13) family.</text>
</comment>
<organism evidence="6 7">
    <name type="scientific">Aspergillus pseudocaelatus</name>
    <dbReference type="NCBI Taxonomy" id="1825620"/>
    <lineage>
        <taxon>Eukaryota</taxon>
        <taxon>Fungi</taxon>
        <taxon>Dikarya</taxon>
        <taxon>Ascomycota</taxon>
        <taxon>Pezizomycotina</taxon>
        <taxon>Eurotiomycetes</taxon>
        <taxon>Eurotiomycetidae</taxon>
        <taxon>Eurotiales</taxon>
        <taxon>Aspergillaceae</taxon>
        <taxon>Aspergillus</taxon>
        <taxon>Aspergillus subgen. Circumdati</taxon>
    </lineage>
</organism>
<feature type="transmembrane region" description="Helical" evidence="4">
    <location>
        <begin position="271"/>
        <end position="289"/>
    </location>
</feature>
<keyword evidence="4" id="KW-0472">Membrane</keyword>
<name>A0ABQ6W524_9EURO</name>
<protein>
    <submittedName>
        <fullName evidence="6">Major facilitator superfamily domain-containing protein</fullName>
    </submittedName>
</protein>
<feature type="transmembrane region" description="Helical" evidence="4">
    <location>
        <begin position="162"/>
        <end position="184"/>
    </location>
</feature>
<evidence type="ECO:0000256" key="2">
    <source>
        <dbReference type="ARBA" id="ARBA00006727"/>
    </source>
</evidence>
<dbReference type="PANTHER" id="PTHR11360">
    <property type="entry name" value="MONOCARBOXYLATE TRANSPORTER"/>
    <property type="match status" value="1"/>
</dbReference>
<keyword evidence="4" id="KW-1133">Transmembrane helix</keyword>
<feature type="compositionally biased region" description="Low complexity" evidence="3">
    <location>
        <begin position="24"/>
        <end position="38"/>
    </location>
</feature>
<dbReference type="Proteomes" id="UP000325395">
    <property type="component" value="Unassembled WGS sequence"/>
</dbReference>
<dbReference type="PANTHER" id="PTHR11360:SF280">
    <property type="entry name" value="MONOCARBOXYLATE TRANSPORTER, PUTATIVE (AFU_ORTHOLOGUE AFUA_1G05170)-RELATED"/>
    <property type="match status" value="1"/>
</dbReference>
<dbReference type="InterPro" id="IPR020846">
    <property type="entry name" value="MFS_dom"/>
</dbReference>
<dbReference type="InterPro" id="IPR050327">
    <property type="entry name" value="Proton-linked_MCT"/>
</dbReference>
<dbReference type="Gene3D" id="1.20.1250.20">
    <property type="entry name" value="MFS general substrate transporter like domains"/>
    <property type="match status" value="1"/>
</dbReference>
<feature type="transmembrane region" description="Helical" evidence="4">
    <location>
        <begin position="331"/>
        <end position="353"/>
    </location>
</feature>
<gene>
    <name evidence="6" type="ORF">BDV36DRAFT_305021</name>
</gene>
<dbReference type="PROSITE" id="PS50850">
    <property type="entry name" value="MFS"/>
    <property type="match status" value="1"/>
</dbReference>
<dbReference type="Pfam" id="PF07690">
    <property type="entry name" value="MFS_1"/>
    <property type="match status" value="1"/>
</dbReference>
<dbReference type="InterPro" id="IPR011701">
    <property type="entry name" value="MFS"/>
</dbReference>
<keyword evidence="7" id="KW-1185">Reference proteome</keyword>
<comment type="subcellular location">
    <subcellularLocation>
        <location evidence="1">Membrane</location>
        <topology evidence="1">Multi-pass membrane protein</topology>
    </subcellularLocation>
</comment>
<accession>A0ABQ6W524</accession>
<evidence type="ECO:0000313" key="7">
    <source>
        <dbReference type="Proteomes" id="UP000325395"/>
    </source>
</evidence>